<reference evidence="1 2" key="1">
    <citation type="submission" date="2023-09" db="EMBL/GenBank/DDBJ databases">
        <authorList>
            <person name="Wang M."/>
        </authorList>
    </citation>
    <scope>NUCLEOTIDE SEQUENCE [LARGE SCALE GENOMIC DNA]</scope>
    <source>
        <strain evidence="1">GT-2023</strain>
        <tissue evidence="1">Liver</tissue>
    </source>
</reference>
<evidence type="ECO:0000313" key="2">
    <source>
        <dbReference type="Proteomes" id="UP001558613"/>
    </source>
</evidence>
<proteinExistence type="predicted"/>
<comment type="caution">
    <text evidence="1">The sequence shown here is derived from an EMBL/GenBank/DDBJ whole genome shotgun (WGS) entry which is preliminary data.</text>
</comment>
<gene>
    <name evidence="1" type="ORF">QQF64_009377</name>
</gene>
<dbReference type="Proteomes" id="UP001558613">
    <property type="component" value="Unassembled WGS sequence"/>
</dbReference>
<evidence type="ECO:0000313" key="1">
    <source>
        <dbReference type="EMBL" id="KAL1258800.1"/>
    </source>
</evidence>
<keyword evidence="2" id="KW-1185">Reference proteome</keyword>
<protein>
    <submittedName>
        <fullName evidence="1">Uncharacterized protein</fullName>
    </submittedName>
</protein>
<name>A0ABR3M101_9TELE</name>
<dbReference type="EMBL" id="JAYMGO010000016">
    <property type="protein sequence ID" value="KAL1258800.1"/>
    <property type="molecule type" value="Genomic_DNA"/>
</dbReference>
<sequence length="138" mass="15006">MQEYRIKLSASDQSLGPEQLWLRETCGCLLPLIFQSSSPSSAFGKRLGVSVPHVRPAKRLLDVWCQVHIKHVCPFSGFKPRGIVYMGKFSSPLLHLAICNNTVHVAHLTTGPCGADLYAFTVNLRSGFVQSGGGLLPG</sequence>
<organism evidence="1 2">
    <name type="scientific">Cirrhinus molitorella</name>
    <name type="common">mud carp</name>
    <dbReference type="NCBI Taxonomy" id="172907"/>
    <lineage>
        <taxon>Eukaryota</taxon>
        <taxon>Metazoa</taxon>
        <taxon>Chordata</taxon>
        <taxon>Craniata</taxon>
        <taxon>Vertebrata</taxon>
        <taxon>Euteleostomi</taxon>
        <taxon>Actinopterygii</taxon>
        <taxon>Neopterygii</taxon>
        <taxon>Teleostei</taxon>
        <taxon>Ostariophysi</taxon>
        <taxon>Cypriniformes</taxon>
        <taxon>Cyprinidae</taxon>
        <taxon>Labeoninae</taxon>
        <taxon>Labeonini</taxon>
        <taxon>Cirrhinus</taxon>
    </lineage>
</organism>
<accession>A0ABR3M101</accession>